<feature type="binding site" evidence="6">
    <location>
        <position position="182"/>
    </location>
    <ligand>
        <name>NAD(+)</name>
        <dbReference type="ChEBI" id="CHEBI:57540"/>
    </ligand>
</feature>
<proteinExistence type="inferred from homology"/>
<keyword evidence="3 6" id="KW-0521">NADP</keyword>
<dbReference type="EMBL" id="ACRE02000001">
    <property type="protein sequence ID" value="EGE37262.2"/>
    <property type="molecule type" value="Genomic_DNA"/>
</dbReference>
<dbReference type="NCBIfam" id="NF002892">
    <property type="entry name" value="PRK03372.1"/>
    <property type="match status" value="1"/>
</dbReference>
<feature type="active site" description="Proton acceptor" evidence="6">
    <location>
        <position position="97"/>
    </location>
</feature>
<feature type="binding site" evidence="6">
    <location>
        <position position="236"/>
    </location>
    <ligand>
        <name>NAD(+)</name>
        <dbReference type="ChEBI" id="CHEBI:57540"/>
    </ligand>
</feature>
<sequence length="359" mass="38136">MSKLSPSDTSAAVRPADSAALHGSSQQPGREQHGRRISRVMLLQRELNDKPVPVPRPSAPTASAVARASEALRARGVEPVGPDCTDRIDLVLVLGGDGTILRAFEIARERDIPLVGINTGHVGFLAEADPDGIEQVVADLVAGRYTVETRTTLDVEVICPDGTVTRDWALNEAALEKRDRARMIEVAIGVDGQAVSSFGCDGLIMSTPTGSTAYAFSCGGPVIWPEVEALLLVPVAAHALFTRPLVLGPNSCMEVVVQRVGFGGAEIWCDGRRSLDVPVGARIRVTRAERPVRLARFNQAPFASRLVRKFDLPVEGWRASSSADEAYSPEEDALHQPMVSSADTSTDGGSRPDSSGGTA</sequence>
<feature type="binding site" evidence="6">
    <location>
        <begin position="171"/>
        <end position="172"/>
    </location>
    <ligand>
        <name>NAD(+)</name>
        <dbReference type="ChEBI" id="CHEBI:57540"/>
    </ligand>
</feature>
<evidence type="ECO:0000313" key="9">
    <source>
        <dbReference type="Proteomes" id="UP000004668"/>
    </source>
</evidence>
<keyword evidence="6" id="KW-0963">Cytoplasm</keyword>
<dbReference type="GO" id="GO:0051287">
    <property type="term" value="F:NAD binding"/>
    <property type="evidence" value="ECO:0007669"/>
    <property type="project" value="UniProtKB-ARBA"/>
</dbReference>
<dbReference type="PANTHER" id="PTHR20275">
    <property type="entry name" value="NAD KINASE"/>
    <property type="match status" value="1"/>
</dbReference>
<dbReference type="Pfam" id="PF01513">
    <property type="entry name" value="NAD_kinase"/>
    <property type="match status" value="1"/>
</dbReference>
<reference evidence="9" key="1">
    <citation type="submission" date="2010-02" db="EMBL/GenBank/DDBJ databases">
        <title>The Genome Sequence of Prevotella oris strain C735.</title>
        <authorList>
            <consortium name="The Broad Institute Genome Sequencing Platform"/>
            <person name="Ward D."/>
            <person name="Feldgarden M."/>
            <person name="Earl A."/>
            <person name="Young S.K."/>
            <person name="Zeng Q."/>
            <person name="Koehrsen M."/>
            <person name="Alvarado L."/>
            <person name="Berlin A."/>
            <person name="Bochicchio J."/>
            <person name="Borenstein D."/>
            <person name="Chapman S.B."/>
            <person name="Chen Z."/>
            <person name="Engels R."/>
            <person name="Freedman E."/>
            <person name="Gellesch M."/>
            <person name="Goldberg J."/>
            <person name="Griggs A."/>
            <person name="Gujja S."/>
            <person name="Heilman E."/>
            <person name="Heiman D."/>
            <person name="Hepburn T."/>
            <person name="Howarth C."/>
            <person name="Jen D."/>
            <person name="Larson L."/>
            <person name="Mehta T."/>
            <person name="Park D."/>
            <person name="Pearson M."/>
            <person name="Roberts A."/>
            <person name="Saif S."/>
            <person name="Shea T."/>
            <person name="Shenoy N."/>
            <person name="Sisk P."/>
            <person name="Stolte C."/>
            <person name="Sykes S."/>
            <person name="Thomson T."/>
            <person name="Walk T."/>
            <person name="White J."/>
            <person name="Yandava C."/>
            <person name="Sibley C.D."/>
            <person name="Field T.R."/>
            <person name="Grinwis M."/>
            <person name="Eshaghurshan C.S."/>
            <person name="Surette M.G."/>
            <person name="Haas B."/>
            <person name="Nusbaum C."/>
            <person name="Birren B."/>
        </authorList>
    </citation>
    <scope>NUCLEOTIDE SEQUENCE [LARGE SCALE GENOMIC DNA]</scope>
    <source>
        <strain evidence="9">C505</strain>
    </source>
</reference>
<keyword evidence="6" id="KW-0067">ATP-binding</keyword>
<dbReference type="InterPro" id="IPR016064">
    <property type="entry name" value="NAD/diacylglycerol_kinase_sf"/>
</dbReference>
<dbReference type="Pfam" id="PF20143">
    <property type="entry name" value="NAD_kinase_C"/>
    <property type="match status" value="1"/>
</dbReference>
<comment type="catalytic activity">
    <reaction evidence="5 6">
        <text>NAD(+) + ATP = ADP + NADP(+) + H(+)</text>
        <dbReference type="Rhea" id="RHEA:18629"/>
        <dbReference type="ChEBI" id="CHEBI:15378"/>
        <dbReference type="ChEBI" id="CHEBI:30616"/>
        <dbReference type="ChEBI" id="CHEBI:57540"/>
        <dbReference type="ChEBI" id="CHEBI:58349"/>
        <dbReference type="ChEBI" id="CHEBI:456216"/>
        <dbReference type="EC" id="2.7.1.23"/>
    </reaction>
</comment>
<feature type="region of interest" description="Disordered" evidence="7">
    <location>
        <begin position="320"/>
        <end position="359"/>
    </location>
</feature>
<keyword evidence="1 6" id="KW-0808">Transferase</keyword>
<gene>
    <name evidence="6" type="primary">nadK</name>
    <name evidence="8" type="ORF">HMPREF0059_01524</name>
</gene>
<dbReference type="HOGENOM" id="CLU_008831_0_0_11"/>
<dbReference type="GO" id="GO:0005524">
    <property type="term" value="F:ATP binding"/>
    <property type="evidence" value="ECO:0007669"/>
    <property type="project" value="UniProtKB-KW"/>
</dbReference>
<evidence type="ECO:0000256" key="4">
    <source>
        <dbReference type="ARBA" id="ARBA00023027"/>
    </source>
</evidence>
<dbReference type="AlphaFoldDB" id="F2UYK8"/>
<dbReference type="SUPFAM" id="SSF111331">
    <property type="entry name" value="NAD kinase/diacylglycerol kinase-like"/>
    <property type="match status" value="1"/>
</dbReference>
<dbReference type="InterPro" id="IPR017438">
    <property type="entry name" value="ATP-NAD_kinase_N"/>
</dbReference>
<evidence type="ECO:0000256" key="6">
    <source>
        <dbReference type="HAMAP-Rule" id="MF_00361"/>
    </source>
</evidence>
<dbReference type="Gene3D" id="2.60.200.30">
    <property type="entry name" value="Probable inorganic polyphosphate/atp-NAD kinase, domain 2"/>
    <property type="match status" value="1"/>
</dbReference>
<dbReference type="eggNOG" id="COG0061">
    <property type="taxonomic scope" value="Bacteria"/>
</dbReference>
<feature type="binding site" evidence="6">
    <location>
        <position position="201"/>
    </location>
    <ligand>
        <name>NAD(+)</name>
        <dbReference type="ChEBI" id="CHEBI:57540"/>
    </ligand>
</feature>
<keyword evidence="6" id="KW-0547">Nucleotide-binding</keyword>
<evidence type="ECO:0000256" key="3">
    <source>
        <dbReference type="ARBA" id="ARBA00022857"/>
    </source>
</evidence>
<comment type="subcellular location">
    <subcellularLocation>
        <location evidence="6">Cytoplasm</location>
    </subcellularLocation>
</comment>
<evidence type="ECO:0000313" key="8">
    <source>
        <dbReference type="EMBL" id="EGE37262.2"/>
    </source>
</evidence>
<dbReference type="Proteomes" id="UP000004668">
    <property type="component" value="Unassembled WGS sequence"/>
</dbReference>
<comment type="cofactor">
    <cofactor evidence="6">
        <name>a divalent metal cation</name>
        <dbReference type="ChEBI" id="CHEBI:60240"/>
    </cofactor>
</comment>
<dbReference type="InterPro" id="IPR002504">
    <property type="entry name" value="NADK"/>
</dbReference>
<comment type="similarity">
    <text evidence="6">Belongs to the NAD kinase family.</text>
</comment>
<name>F2UYK8_ACTVI</name>
<evidence type="ECO:0000256" key="2">
    <source>
        <dbReference type="ARBA" id="ARBA00022777"/>
    </source>
</evidence>
<dbReference type="PANTHER" id="PTHR20275:SF0">
    <property type="entry name" value="NAD KINASE"/>
    <property type="match status" value="1"/>
</dbReference>
<comment type="caution">
    <text evidence="6">Lacks conserved residue(s) required for the propagation of feature annotation.</text>
</comment>
<keyword evidence="2 6" id="KW-0418">Kinase</keyword>
<feature type="binding site" evidence="6">
    <location>
        <position position="102"/>
    </location>
    <ligand>
        <name>NAD(+)</name>
        <dbReference type="ChEBI" id="CHEBI:57540"/>
    </ligand>
</feature>
<evidence type="ECO:0000256" key="7">
    <source>
        <dbReference type="SAM" id="MobiDB-lite"/>
    </source>
</evidence>
<feature type="binding site" evidence="6">
    <location>
        <begin position="97"/>
        <end position="98"/>
    </location>
    <ligand>
        <name>NAD(+)</name>
        <dbReference type="ChEBI" id="CHEBI:57540"/>
    </ligand>
</feature>
<dbReference type="Gene3D" id="3.40.50.10330">
    <property type="entry name" value="Probable inorganic polyphosphate/atp-NAD kinase, domain 1"/>
    <property type="match status" value="1"/>
</dbReference>
<dbReference type="GO" id="GO:0019674">
    <property type="term" value="P:NAD+ metabolic process"/>
    <property type="evidence" value="ECO:0007669"/>
    <property type="project" value="InterPro"/>
</dbReference>
<dbReference type="InterPro" id="IPR017437">
    <property type="entry name" value="ATP-NAD_kinase_PpnK-typ_C"/>
</dbReference>
<dbReference type="GO" id="GO:0046872">
    <property type="term" value="F:metal ion binding"/>
    <property type="evidence" value="ECO:0007669"/>
    <property type="project" value="UniProtKB-UniRule"/>
</dbReference>
<evidence type="ECO:0000256" key="1">
    <source>
        <dbReference type="ARBA" id="ARBA00022679"/>
    </source>
</evidence>
<evidence type="ECO:0000256" key="5">
    <source>
        <dbReference type="ARBA" id="ARBA00047925"/>
    </source>
</evidence>
<feature type="binding site" evidence="6">
    <location>
        <begin position="212"/>
        <end position="217"/>
    </location>
    <ligand>
        <name>NAD(+)</name>
        <dbReference type="ChEBI" id="CHEBI:57540"/>
    </ligand>
</feature>
<comment type="caution">
    <text evidence="8">The sequence shown here is derived from an EMBL/GenBank/DDBJ whole genome shotgun (WGS) entry which is preliminary data.</text>
</comment>
<dbReference type="GO" id="GO:0006741">
    <property type="term" value="P:NADP+ biosynthetic process"/>
    <property type="evidence" value="ECO:0007669"/>
    <property type="project" value="UniProtKB-UniRule"/>
</dbReference>
<feature type="compositionally biased region" description="Polar residues" evidence="7">
    <location>
        <begin position="1"/>
        <end position="10"/>
    </location>
</feature>
<dbReference type="GO" id="GO:0003951">
    <property type="term" value="F:NAD+ kinase activity"/>
    <property type="evidence" value="ECO:0007669"/>
    <property type="project" value="UniProtKB-UniRule"/>
</dbReference>
<feature type="region of interest" description="Disordered" evidence="7">
    <location>
        <begin position="1"/>
        <end position="35"/>
    </location>
</feature>
<reference evidence="8 9" key="2">
    <citation type="submission" date="2011-10" db="EMBL/GenBank/DDBJ databases">
        <title>The Genome Sequence of Actinomyces viscosus C505.</title>
        <authorList>
            <consortium name="The Broad Institute Genome Sequencing Platform"/>
            <consortium name="The Broad Institute Genome Sequencing Center for Infectious Disease"/>
            <person name="Earl A."/>
            <person name="Ward D."/>
            <person name="Feldgarden M."/>
            <person name="Gevers D."/>
            <person name="Sibley C.D."/>
            <person name="Field T.R."/>
            <person name="Grinwis M."/>
            <person name="Eshaghurshan C.S."/>
            <person name="Surette M.G."/>
            <person name="Young S.K."/>
            <person name="Zeng Q."/>
            <person name="Gargeya S."/>
            <person name="Fitzgerald M."/>
            <person name="Haas B."/>
            <person name="Abouelleil A."/>
            <person name="Alvarado L."/>
            <person name="Arachchi H.M."/>
            <person name="Berlin A."/>
            <person name="Brown A."/>
            <person name="Chapman S.B."/>
            <person name="Chen Z."/>
            <person name="Dunbar C."/>
            <person name="Freedman E."/>
            <person name="Gearin G."/>
            <person name="Goldberg J."/>
            <person name="Griggs A."/>
            <person name="Gujja S."/>
            <person name="Heiman D."/>
            <person name="Howarth C."/>
            <person name="Larson L."/>
            <person name="Lui A."/>
            <person name="MacDonald P.J.P."/>
            <person name="Montmayeur A."/>
            <person name="Murphy C."/>
            <person name="Neiman D."/>
            <person name="Pearson M."/>
            <person name="Priest M."/>
            <person name="Roberts A."/>
            <person name="Saif S."/>
            <person name="Shea T."/>
            <person name="Shenoy N."/>
            <person name="Sisk P."/>
            <person name="Stolte C."/>
            <person name="Sykes S."/>
            <person name="Wortman J."/>
            <person name="Nusbaum C."/>
            <person name="Birren B."/>
        </authorList>
    </citation>
    <scope>NUCLEOTIDE SEQUENCE [LARGE SCALE GENOMIC DNA]</scope>
    <source>
        <strain evidence="8 9">C505</strain>
    </source>
</reference>
<dbReference type="EC" id="2.7.1.23" evidence="6"/>
<organism evidence="8 9">
    <name type="scientific">Actinomyces viscosus C505</name>
    <dbReference type="NCBI Taxonomy" id="562973"/>
    <lineage>
        <taxon>Bacteria</taxon>
        <taxon>Bacillati</taxon>
        <taxon>Actinomycetota</taxon>
        <taxon>Actinomycetes</taxon>
        <taxon>Actinomycetales</taxon>
        <taxon>Actinomycetaceae</taxon>
        <taxon>Actinomyces</taxon>
    </lineage>
</organism>
<feature type="compositionally biased region" description="Polar residues" evidence="7">
    <location>
        <begin position="338"/>
        <end position="359"/>
    </location>
</feature>
<dbReference type="HAMAP" id="MF_00361">
    <property type="entry name" value="NAD_kinase"/>
    <property type="match status" value="1"/>
</dbReference>
<comment type="function">
    <text evidence="6">Involved in the regulation of the intracellular balance of NAD and NADP, and is a key enzyme in the biosynthesis of NADP. Catalyzes specifically the phosphorylation on 2'-hydroxyl of the adenosine moiety of NAD to yield NADP.</text>
</comment>
<accession>F2UYK8</accession>
<dbReference type="GO" id="GO:0005737">
    <property type="term" value="C:cytoplasm"/>
    <property type="evidence" value="ECO:0007669"/>
    <property type="project" value="UniProtKB-SubCell"/>
</dbReference>
<keyword evidence="4 6" id="KW-0520">NAD</keyword>
<protein>
    <recommendedName>
        <fullName evidence="6">NAD kinase</fullName>
        <ecNumber evidence="6">2.7.1.23</ecNumber>
    </recommendedName>
    <alternativeName>
        <fullName evidence="6">ATP-dependent NAD kinase</fullName>
    </alternativeName>
</protein>